<comment type="caution">
    <text evidence="3">The sequence shown here is derived from an EMBL/GenBank/DDBJ whole genome shotgun (WGS) entry which is preliminary data.</text>
</comment>
<evidence type="ECO:0000313" key="3">
    <source>
        <dbReference type="EMBL" id="KAF9614899.1"/>
    </source>
</evidence>
<feature type="compositionally biased region" description="Basic and acidic residues" evidence="1">
    <location>
        <begin position="26"/>
        <end position="53"/>
    </location>
</feature>
<organism evidence="3 4">
    <name type="scientific">Coptis chinensis</name>
    <dbReference type="NCBI Taxonomy" id="261450"/>
    <lineage>
        <taxon>Eukaryota</taxon>
        <taxon>Viridiplantae</taxon>
        <taxon>Streptophyta</taxon>
        <taxon>Embryophyta</taxon>
        <taxon>Tracheophyta</taxon>
        <taxon>Spermatophyta</taxon>
        <taxon>Magnoliopsida</taxon>
        <taxon>Ranunculales</taxon>
        <taxon>Ranunculaceae</taxon>
        <taxon>Coptidoideae</taxon>
        <taxon>Coptis</taxon>
    </lineage>
</organism>
<dbReference type="EMBL" id="JADFTS010000003">
    <property type="protein sequence ID" value="KAF9614899.1"/>
    <property type="molecule type" value="Genomic_DNA"/>
</dbReference>
<gene>
    <name evidence="3" type="ORF">IFM89_021256</name>
</gene>
<feature type="domain" description="Retrotransposon gag" evidence="2">
    <location>
        <begin position="199"/>
        <end position="263"/>
    </location>
</feature>
<protein>
    <recommendedName>
        <fullName evidence="2">Retrotransposon gag domain-containing protein</fullName>
    </recommendedName>
</protein>
<sequence>MQIWLHPNDNDHGDEEMTRSSAATNLERKRSIIADLRKQIDEGKQSHTSRRDLPCVSPIHTNKPPAILPRSRSPEHPRFPDMGNNWGQTHMTQGQEVQPQVVRRQTNEGITYTEQQIKDIVKKAMNNTDLKEKHWKDLAVNEDIVGRFSWRIQNAEHQEGFKQPELPKYDETEGDPNNHVMEFKSRLVLWRKDDPLLCKLFPATLKGEALRWLSEVPARSIESFQELADQFMDRFQHNWTRPKDVNILLNTKQQKDETLAKFVLSI</sequence>
<dbReference type="PANTHER" id="PTHR33223">
    <property type="entry name" value="CCHC-TYPE DOMAIN-CONTAINING PROTEIN"/>
    <property type="match status" value="1"/>
</dbReference>
<keyword evidence="4" id="KW-1185">Reference proteome</keyword>
<dbReference type="PANTHER" id="PTHR33223:SF10">
    <property type="entry name" value="AMINOTRANSFERASE-LIKE PLANT MOBILE DOMAIN-CONTAINING PROTEIN"/>
    <property type="match status" value="1"/>
</dbReference>
<dbReference type="Proteomes" id="UP000631114">
    <property type="component" value="Unassembled WGS sequence"/>
</dbReference>
<evidence type="ECO:0000313" key="4">
    <source>
        <dbReference type="Proteomes" id="UP000631114"/>
    </source>
</evidence>
<name>A0A835IDH4_9MAGN</name>
<evidence type="ECO:0000259" key="2">
    <source>
        <dbReference type="Pfam" id="PF03732"/>
    </source>
</evidence>
<proteinExistence type="predicted"/>
<evidence type="ECO:0000256" key="1">
    <source>
        <dbReference type="SAM" id="MobiDB-lite"/>
    </source>
</evidence>
<accession>A0A835IDH4</accession>
<dbReference type="AlphaFoldDB" id="A0A835IDH4"/>
<feature type="region of interest" description="Disordered" evidence="1">
    <location>
        <begin position="1"/>
        <end position="74"/>
    </location>
</feature>
<reference evidence="3 4" key="1">
    <citation type="submission" date="2020-10" db="EMBL/GenBank/DDBJ databases">
        <title>The Coptis chinensis genome and diversification of protoberbering-type alkaloids.</title>
        <authorList>
            <person name="Wang B."/>
            <person name="Shu S."/>
            <person name="Song C."/>
            <person name="Liu Y."/>
        </authorList>
    </citation>
    <scope>NUCLEOTIDE SEQUENCE [LARGE SCALE GENOMIC DNA]</scope>
    <source>
        <strain evidence="3">HL-2020</strain>
        <tissue evidence="3">Leaf</tissue>
    </source>
</reference>
<feature type="compositionally biased region" description="Basic and acidic residues" evidence="1">
    <location>
        <begin position="8"/>
        <end position="18"/>
    </location>
</feature>
<dbReference type="OrthoDB" id="1752139at2759"/>
<dbReference type="Pfam" id="PF03732">
    <property type="entry name" value="Retrotrans_gag"/>
    <property type="match status" value="1"/>
</dbReference>
<dbReference type="InterPro" id="IPR005162">
    <property type="entry name" value="Retrotrans_gag_dom"/>
</dbReference>